<sequence length="308" mass="31947">MKLSIDGGQTGSRIRLSFDDGHVEERDGAGIDTSMSVVDQIADIATRSVLDMGIDTNAESVSVLAAGVSGLTPAGSRPERLRALTAGLGVTDVALAHDSVTGYLAANGLALGAVTAVGTGVVTLGVGERVARVDGWGYLLGDAGSAYWIGRMGLDAALRAFDGRGQATELGERAVISFGPFEEIYMRLQAREDRVPTIARFAREVADAALRGDVVAAEILAAAADELATSVVSALRRCRAESSARVSWVGAVMGNDVLRSEFTDAVSRSMPGVTVAPPRGRTLDGVEALNDVPADHPLAEQISRSSPD</sequence>
<dbReference type="PANTHER" id="PTHR43190:SF3">
    <property type="entry name" value="N-ACETYL-D-GLUCOSAMINE KINASE"/>
    <property type="match status" value="1"/>
</dbReference>
<proteinExistence type="predicted"/>
<dbReference type="Proteomes" id="UP000621454">
    <property type="component" value="Unassembled WGS sequence"/>
</dbReference>
<dbReference type="SUPFAM" id="SSF53067">
    <property type="entry name" value="Actin-like ATPase domain"/>
    <property type="match status" value="1"/>
</dbReference>
<evidence type="ECO:0000259" key="1">
    <source>
        <dbReference type="Pfam" id="PF01869"/>
    </source>
</evidence>
<reference evidence="2" key="1">
    <citation type="journal article" date="2014" name="Int. J. Syst. Evol. Microbiol.">
        <title>Complete genome sequence of Corynebacterium casei LMG S-19264T (=DSM 44701T), isolated from a smear-ripened cheese.</title>
        <authorList>
            <consortium name="US DOE Joint Genome Institute (JGI-PGF)"/>
            <person name="Walter F."/>
            <person name="Albersmeier A."/>
            <person name="Kalinowski J."/>
            <person name="Ruckert C."/>
        </authorList>
    </citation>
    <scope>NUCLEOTIDE SEQUENCE</scope>
    <source>
        <strain evidence="2">CGMCC 1.12827</strain>
    </source>
</reference>
<dbReference type="InterPro" id="IPR052519">
    <property type="entry name" value="Euk-type_GlcNAc_Kinase"/>
</dbReference>
<dbReference type="PANTHER" id="PTHR43190">
    <property type="entry name" value="N-ACETYL-D-GLUCOSAMINE KINASE"/>
    <property type="match status" value="1"/>
</dbReference>
<reference evidence="2" key="2">
    <citation type="submission" date="2020-09" db="EMBL/GenBank/DDBJ databases">
        <authorList>
            <person name="Sun Q."/>
            <person name="Zhou Y."/>
        </authorList>
    </citation>
    <scope>NUCLEOTIDE SEQUENCE</scope>
    <source>
        <strain evidence="2">CGMCC 1.12827</strain>
    </source>
</reference>
<feature type="domain" description="ATPase BadF/BadG/BcrA/BcrD type" evidence="1">
    <location>
        <begin position="5"/>
        <end position="280"/>
    </location>
</feature>
<protein>
    <recommendedName>
        <fullName evidence="1">ATPase BadF/BadG/BcrA/BcrD type domain-containing protein</fullName>
    </recommendedName>
</protein>
<dbReference type="RefSeq" id="WP_188585371.1">
    <property type="nucleotide sequence ID" value="NZ_BMGC01000004.1"/>
</dbReference>
<gene>
    <name evidence="2" type="ORF">GCM10011489_08760</name>
</gene>
<evidence type="ECO:0000313" key="2">
    <source>
        <dbReference type="EMBL" id="GGB22770.1"/>
    </source>
</evidence>
<dbReference type="EMBL" id="BMGC01000004">
    <property type="protein sequence ID" value="GGB22770.1"/>
    <property type="molecule type" value="Genomic_DNA"/>
</dbReference>
<dbReference type="AlphaFoldDB" id="A0A916T0D3"/>
<keyword evidence="3" id="KW-1185">Reference proteome</keyword>
<dbReference type="InterPro" id="IPR002731">
    <property type="entry name" value="ATPase_BadF"/>
</dbReference>
<dbReference type="Gene3D" id="3.30.420.40">
    <property type="match status" value="2"/>
</dbReference>
<comment type="caution">
    <text evidence="2">The sequence shown here is derived from an EMBL/GenBank/DDBJ whole genome shotgun (WGS) entry which is preliminary data.</text>
</comment>
<organism evidence="2 3">
    <name type="scientific">Gordonia jinhuaensis</name>
    <dbReference type="NCBI Taxonomy" id="1517702"/>
    <lineage>
        <taxon>Bacteria</taxon>
        <taxon>Bacillati</taxon>
        <taxon>Actinomycetota</taxon>
        <taxon>Actinomycetes</taxon>
        <taxon>Mycobacteriales</taxon>
        <taxon>Gordoniaceae</taxon>
        <taxon>Gordonia</taxon>
    </lineage>
</organism>
<dbReference type="Pfam" id="PF01869">
    <property type="entry name" value="BcrAD_BadFG"/>
    <property type="match status" value="1"/>
</dbReference>
<accession>A0A916T0D3</accession>
<name>A0A916T0D3_9ACTN</name>
<evidence type="ECO:0000313" key="3">
    <source>
        <dbReference type="Proteomes" id="UP000621454"/>
    </source>
</evidence>
<dbReference type="InterPro" id="IPR043129">
    <property type="entry name" value="ATPase_NBD"/>
</dbReference>